<dbReference type="PANTHER" id="PTHR11644">
    <property type="entry name" value="CYTIDINE DEAMINASE"/>
    <property type="match status" value="1"/>
</dbReference>
<dbReference type="Proteomes" id="UP000262195">
    <property type="component" value="Unassembled WGS sequence"/>
</dbReference>
<organism evidence="16 17">
    <name type="scientific">Bavariicoccus seileri</name>
    <dbReference type="NCBI Taxonomy" id="549685"/>
    <lineage>
        <taxon>Bacteria</taxon>
        <taxon>Bacillati</taxon>
        <taxon>Bacillota</taxon>
        <taxon>Bacilli</taxon>
        <taxon>Lactobacillales</taxon>
        <taxon>Enterococcaceae</taxon>
        <taxon>Bavariicoccus</taxon>
    </lineage>
</organism>
<feature type="binding site" evidence="13">
    <location>
        <position position="72"/>
    </location>
    <ligand>
        <name>Zn(2+)</name>
        <dbReference type="ChEBI" id="CHEBI:29105"/>
        <note>catalytic</note>
    </ligand>
</feature>
<dbReference type="CDD" id="cd01283">
    <property type="entry name" value="cytidine_deaminase"/>
    <property type="match status" value="1"/>
</dbReference>
<dbReference type="InterPro" id="IPR006262">
    <property type="entry name" value="Cyt_deam_tetra"/>
</dbReference>
<evidence type="ECO:0000256" key="3">
    <source>
        <dbReference type="ARBA" id="ARBA00006576"/>
    </source>
</evidence>
<dbReference type="GO" id="GO:0042802">
    <property type="term" value="F:identical protein binding"/>
    <property type="evidence" value="ECO:0007669"/>
    <property type="project" value="UniProtKB-ARBA"/>
</dbReference>
<protein>
    <recommendedName>
        <fullName evidence="5 14">Cytidine deaminase</fullName>
        <ecNumber evidence="4 14">3.5.4.5</ecNumber>
    </recommendedName>
    <alternativeName>
        <fullName evidence="9 14">Cytidine aminohydrolase</fullName>
    </alternativeName>
</protein>
<dbReference type="GO" id="GO:0072527">
    <property type="term" value="P:pyrimidine-containing compound metabolic process"/>
    <property type="evidence" value="ECO:0007669"/>
    <property type="project" value="UniProtKB-ARBA"/>
</dbReference>
<keyword evidence="8 13" id="KW-0862">Zinc</keyword>
<comment type="similarity">
    <text evidence="3 14">Belongs to the cytidine and deoxycytidylate deaminase family.</text>
</comment>
<dbReference type="InterPro" id="IPR016192">
    <property type="entry name" value="APOBEC/CMP_deaminase_Zn-bd"/>
</dbReference>
<dbReference type="Gene3D" id="3.40.140.10">
    <property type="entry name" value="Cytidine Deaminase, domain 2"/>
    <property type="match status" value="1"/>
</dbReference>
<evidence type="ECO:0000256" key="8">
    <source>
        <dbReference type="ARBA" id="ARBA00022833"/>
    </source>
</evidence>
<dbReference type="InterPro" id="IPR050202">
    <property type="entry name" value="Cyt/Deoxycyt_deaminase"/>
</dbReference>
<evidence type="ECO:0000313" key="16">
    <source>
        <dbReference type="EMBL" id="HCS93823.1"/>
    </source>
</evidence>
<keyword evidence="6 13" id="KW-0479">Metal-binding</keyword>
<comment type="cofactor">
    <cofactor evidence="1 13 14">
        <name>Zn(2+)</name>
        <dbReference type="ChEBI" id="CHEBI:29105"/>
    </cofactor>
</comment>
<evidence type="ECO:0000256" key="9">
    <source>
        <dbReference type="ARBA" id="ARBA00032005"/>
    </source>
</evidence>
<reference evidence="16 17" key="1">
    <citation type="journal article" date="2018" name="Nat. Biotechnol.">
        <title>A standardized bacterial taxonomy based on genome phylogeny substantially revises the tree of life.</title>
        <authorList>
            <person name="Parks D.H."/>
            <person name="Chuvochina M."/>
            <person name="Waite D.W."/>
            <person name="Rinke C."/>
            <person name="Skarshewski A."/>
            <person name="Chaumeil P.A."/>
            <person name="Hugenholtz P."/>
        </authorList>
    </citation>
    <scope>NUCLEOTIDE SEQUENCE [LARGE SCALE GENOMIC DNA]</scope>
    <source>
        <strain evidence="16">UBA11306</strain>
    </source>
</reference>
<evidence type="ECO:0000259" key="15">
    <source>
        <dbReference type="PROSITE" id="PS51747"/>
    </source>
</evidence>
<evidence type="ECO:0000256" key="5">
    <source>
        <dbReference type="ARBA" id="ARBA00018266"/>
    </source>
</evidence>
<evidence type="ECO:0000256" key="14">
    <source>
        <dbReference type="RuleBase" id="RU364006"/>
    </source>
</evidence>
<dbReference type="NCBIfam" id="NF004064">
    <property type="entry name" value="PRK05578.1"/>
    <property type="match status" value="1"/>
</dbReference>
<comment type="caution">
    <text evidence="16">The sequence shown here is derived from an EMBL/GenBank/DDBJ whole genome shotgun (WGS) entry which is preliminary data.</text>
</comment>
<dbReference type="SUPFAM" id="SSF53927">
    <property type="entry name" value="Cytidine deaminase-like"/>
    <property type="match status" value="1"/>
</dbReference>
<dbReference type="GO" id="GO:0004126">
    <property type="term" value="F:cytidine deaminase activity"/>
    <property type="evidence" value="ECO:0007669"/>
    <property type="project" value="UniProtKB-UniRule"/>
</dbReference>
<evidence type="ECO:0000256" key="2">
    <source>
        <dbReference type="ARBA" id="ARBA00003949"/>
    </source>
</evidence>
<dbReference type="PANTHER" id="PTHR11644:SF2">
    <property type="entry name" value="CYTIDINE DEAMINASE"/>
    <property type="match status" value="1"/>
</dbReference>
<comment type="catalytic activity">
    <reaction evidence="11 14">
        <text>cytidine + H2O + H(+) = uridine + NH4(+)</text>
        <dbReference type="Rhea" id="RHEA:16069"/>
        <dbReference type="ChEBI" id="CHEBI:15377"/>
        <dbReference type="ChEBI" id="CHEBI:15378"/>
        <dbReference type="ChEBI" id="CHEBI:16704"/>
        <dbReference type="ChEBI" id="CHEBI:17562"/>
        <dbReference type="ChEBI" id="CHEBI:28938"/>
        <dbReference type="EC" id="3.5.4.5"/>
    </reaction>
</comment>
<evidence type="ECO:0000256" key="11">
    <source>
        <dbReference type="ARBA" id="ARBA00049558"/>
    </source>
</evidence>
<evidence type="ECO:0000256" key="1">
    <source>
        <dbReference type="ARBA" id="ARBA00001947"/>
    </source>
</evidence>
<comment type="function">
    <text evidence="2 14">This enzyme scavenges exogenous and endogenous cytidine and 2'-deoxycytidine for UMP synthesis.</text>
</comment>
<dbReference type="GO" id="GO:0005829">
    <property type="term" value="C:cytosol"/>
    <property type="evidence" value="ECO:0007669"/>
    <property type="project" value="TreeGrafter"/>
</dbReference>
<dbReference type="EMBL" id="DQHO01000024">
    <property type="protein sequence ID" value="HCS93823.1"/>
    <property type="molecule type" value="Genomic_DNA"/>
</dbReference>
<gene>
    <name evidence="16" type="primary">cdd</name>
    <name evidence="16" type="ORF">DIW15_03820</name>
</gene>
<dbReference type="PROSITE" id="PS51747">
    <property type="entry name" value="CYT_DCMP_DEAMINASES_2"/>
    <property type="match status" value="1"/>
</dbReference>
<evidence type="ECO:0000256" key="13">
    <source>
        <dbReference type="PIRSR" id="PIRSR606262-3"/>
    </source>
</evidence>
<evidence type="ECO:0000256" key="12">
    <source>
        <dbReference type="PIRSR" id="PIRSR606262-1"/>
    </source>
</evidence>
<dbReference type="AlphaFoldDB" id="A0A3D4S4U1"/>
<dbReference type="Pfam" id="PF00383">
    <property type="entry name" value="dCMP_cyt_deam_1"/>
    <property type="match status" value="1"/>
</dbReference>
<dbReference type="GO" id="GO:0008270">
    <property type="term" value="F:zinc ion binding"/>
    <property type="evidence" value="ECO:0007669"/>
    <property type="project" value="UniProtKB-UniRule"/>
</dbReference>
<comment type="catalytic activity">
    <reaction evidence="10 14">
        <text>2'-deoxycytidine + H2O + H(+) = 2'-deoxyuridine + NH4(+)</text>
        <dbReference type="Rhea" id="RHEA:13433"/>
        <dbReference type="ChEBI" id="CHEBI:15377"/>
        <dbReference type="ChEBI" id="CHEBI:15378"/>
        <dbReference type="ChEBI" id="CHEBI:15698"/>
        <dbReference type="ChEBI" id="CHEBI:16450"/>
        <dbReference type="ChEBI" id="CHEBI:28938"/>
        <dbReference type="EC" id="3.5.4.5"/>
    </reaction>
</comment>
<dbReference type="InterPro" id="IPR002125">
    <property type="entry name" value="CMP_dCMP_dom"/>
</dbReference>
<evidence type="ECO:0000256" key="4">
    <source>
        <dbReference type="ARBA" id="ARBA00012783"/>
    </source>
</evidence>
<name>A0A3D4S4U1_9ENTE</name>
<proteinExistence type="inferred from homology"/>
<evidence type="ECO:0000256" key="6">
    <source>
        <dbReference type="ARBA" id="ARBA00022723"/>
    </source>
</evidence>
<feature type="active site" description="Proton donor" evidence="12">
    <location>
        <position position="74"/>
    </location>
</feature>
<feature type="binding site" evidence="13">
    <location>
        <position position="107"/>
    </location>
    <ligand>
        <name>Zn(2+)</name>
        <dbReference type="ChEBI" id="CHEBI:29105"/>
        <note>catalytic</note>
    </ligand>
</feature>
<keyword evidence="7 14" id="KW-0378">Hydrolase</keyword>
<sequence>MTTKEKKTDNTQEYSLNVNVSPEILMQKAREAKARAYAPYSHFPVGAALLMKDGKIYSGVNIENASFGATNCAERSAMFTAISDGYQKGDFKAIAIAGDTESFLPPCNICRQVLVEFCSPKMPVYLTKEDESIKKLLLEDLSPYAFVTLDM</sequence>
<dbReference type="NCBIfam" id="TIGR01354">
    <property type="entry name" value="cyt_deam_tetra"/>
    <property type="match status" value="1"/>
</dbReference>
<dbReference type="PROSITE" id="PS00903">
    <property type="entry name" value="CYT_DCMP_DEAMINASES_1"/>
    <property type="match status" value="1"/>
</dbReference>
<feature type="domain" description="CMP/dCMP-type deaminase" evidence="15">
    <location>
        <begin position="20"/>
        <end position="149"/>
    </location>
</feature>
<dbReference type="InterPro" id="IPR016193">
    <property type="entry name" value="Cytidine_deaminase-like"/>
</dbReference>
<dbReference type="GO" id="GO:0055086">
    <property type="term" value="P:nucleobase-containing small molecule metabolic process"/>
    <property type="evidence" value="ECO:0007669"/>
    <property type="project" value="UniProtKB-ARBA"/>
</dbReference>
<accession>A0A3D4S4U1</accession>
<evidence type="ECO:0000256" key="7">
    <source>
        <dbReference type="ARBA" id="ARBA00022801"/>
    </source>
</evidence>
<dbReference type="EC" id="3.5.4.5" evidence="4 14"/>
<evidence type="ECO:0000313" key="17">
    <source>
        <dbReference type="Proteomes" id="UP000262195"/>
    </source>
</evidence>
<dbReference type="FunFam" id="3.40.140.10:FF:000060">
    <property type="entry name" value="Cytidine deaminase"/>
    <property type="match status" value="1"/>
</dbReference>
<dbReference type="STRING" id="1121105.GCA_000421665_01181"/>
<evidence type="ECO:0000256" key="10">
    <source>
        <dbReference type="ARBA" id="ARBA00049252"/>
    </source>
</evidence>
<feature type="binding site" evidence="13">
    <location>
        <position position="110"/>
    </location>
    <ligand>
        <name>Zn(2+)</name>
        <dbReference type="ChEBI" id="CHEBI:29105"/>
        <note>catalytic</note>
    </ligand>
</feature>